<name>A0A1Y2IRZ1_TRAC3</name>
<evidence type="ECO:0000313" key="1">
    <source>
        <dbReference type="EMBL" id="OSD03857.1"/>
    </source>
</evidence>
<reference evidence="1 2" key="1">
    <citation type="journal article" date="2015" name="Biotechnol. Biofuels">
        <title>Enhanced degradation of softwood versus hardwood by the white-rot fungus Pycnoporus coccineus.</title>
        <authorList>
            <person name="Couturier M."/>
            <person name="Navarro D."/>
            <person name="Chevret D."/>
            <person name="Henrissat B."/>
            <person name="Piumi F."/>
            <person name="Ruiz-Duenas F.J."/>
            <person name="Martinez A.T."/>
            <person name="Grigoriev I.V."/>
            <person name="Riley R."/>
            <person name="Lipzen A."/>
            <person name="Berrin J.G."/>
            <person name="Master E.R."/>
            <person name="Rosso M.N."/>
        </authorList>
    </citation>
    <scope>NUCLEOTIDE SEQUENCE [LARGE SCALE GENOMIC DNA]</scope>
    <source>
        <strain evidence="1 2">BRFM310</strain>
    </source>
</reference>
<organism evidence="1 2">
    <name type="scientific">Trametes coccinea (strain BRFM310)</name>
    <name type="common">Pycnoporus coccineus</name>
    <dbReference type="NCBI Taxonomy" id="1353009"/>
    <lineage>
        <taxon>Eukaryota</taxon>
        <taxon>Fungi</taxon>
        <taxon>Dikarya</taxon>
        <taxon>Basidiomycota</taxon>
        <taxon>Agaricomycotina</taxon>
        <taxon>Agaricomycetes</taxon>
        <taxon>Polyporales</taxon>
        <taxon>Polyporaceae</taxon>
        <taxon>Trametes</taxon>
    </lineage>
</organism>
<dbReference type="Gene3D" id="3.80.10.10">
    <property type="entry name" value="Ribonuclease Inhibitor"/>
    <property type="match status" value="1"/>
</dbReference>
<gene>
    <name evidence="1" type="ORF">PYCCODRAFT_1365235</name>
</gene>
<dbReference type="InterPro" id="IPR032675">
    <property type="entry name" value="LRR_dom_sf"/>
</dbReference>
<dbReference type="AlphaFoldDB" id="A0A1Y2IRZ1"/>
<keyword evidence="2" id="KW-1185">Reference proteome</keyword>
<dbReference type="EMBL" id="KZ084099">
    <property type="protein sequence ID" value="OSD03857.1"/>
    <property type="molecule type" value="Genomic_DNA"/>
</dbReference>
<sequence>MAQAMLSYDVLIIVFEWLRDDYKSLFACSLVNRTFKEAAATYLYRKVTYAPPFSNVLDLRRRDDIEGGFFASARLPHNAPLVRRLEVGGYLSGRPPPVNRFPAQLKSAVECWRHLQIVVFAPKQYPDHLFADILPLLSRLPLLRSIAVNGACADEQLSNSLVQILQLESLTIESPTRAILQRLPEWLERLVGTLRSLRLTHSCGSVTPGVLRSYIPHVQSVTTFALGLSYSLTDTDVFTFWQDLPSLHTIDYRYYLQLRPSIAPRLPRLRHLTVRYSSITTKDYADRLCRWVRRVVAQSPLQTLRLRCENHVCGPAVSFDPLIEHLSTKHSAELRVLDMSDCFVGKRMLQTLCRACIYLEEMALSVSTEALDVFLTEAISLKRLHTASFNIRHRKHRLNISQEFAQTLIKSAPRLRRITIDGMSFEASKLPTSSG</sequence>
<protein>
    <recommendedName>
        <fullName evidence="3">F-box domain-containing protein</fullName>
    </recommendedName>
</protein>
<evidence type="ECO:0008006" key="3">
    <source>
        <dbReference type="Google" id="ProtNLM"/>
    </source>
</evidence>
<dbReference type="OrthoDB" id="3264508at2759"/>
<proteinExistence type="predicted"/>
<accession>A0A1Y2IRZ1</accession>
<dbReference type="Proteomes" id="UP000193067">
    <property type="component" value="Unassembled WGS sequence"/>
</dbReference>
<evidence type="ECO:0000313" key="2">
    <source>
        <dbReference type="Proteomes" id="UP000193067"/>
    </source>
</evidence>
<dbReference type="SUPFAM" id="SSF52047">
    <property type="entry name" value="RNI-like"/>
    <property type="match status" value="1"/>
</dbReference>